<reference evidence="1 2" key="1">
    <citation type="submission" date="2014-04" db="EMBL/GenBank/DDBJ databases">
        <authorList>
            <consortium name="DOE Joint Genome Institute"/>
            <person name="Kuo A."/>
            <person name="Kohler A."/>
            <person name="Jargeat P."/>
            <person name="Nagy L.G."/>
            <person name="Floudas D."/>
            <person name="Copeland A."/>
            <person name="Barry K.W."/>
            <person name="Cichocki N."/>
            <person name="Veneault-Fourrey C."/>
            <person name="LaButti K."/>
            <person name="Lindquist E.A."/>
            <person name="Lipzen A."/>
            <person name="Lundell T."/>
            <person name="Morin E."/>
            <person name="Murat C."/>
            <person name="Sun H."/>
            <person name="Tunlid A."/>
            <person name="Henrissat B."/>
            <person name="Grigoriev I.V."/>
            <person name="Hibbett D.S."/>
            <person name="Martin F."/>
            <person name="Nordberg H.P."/>
            <person name="Cantor M.N."/>
            <person name="Hua S.X."/>
        </authorList>
    </citation>
    <scope>NUCLEOTIDE SEQUENCE [LARGE SCALE GENOMIC DNA]</scope>
    <source>
        <strain evidence="1 2">Ve08.2h10</strain>
    </source>
</reference>
<sequence length="223" mass="24871">MLSSVTVTSALHVQFNKTGCIGHRAHMPNDYRRNQHAFGILSFSAGRNQGHRASPDPTSVHVLGEGSTCSNPVGQVSSLGPVDAIHKVSHLPMILRSRGPRLSQNTASKSHSFIYISRSQSPTVGNTSCDQTSCQETKRSYTRNVYKPEIPRGSLLSACNLFAILSPVASICIALTWLWPEFPHRSYILTRQRLLPYWSTRRFEPKRIIHSKRRNASVWLGPP</sequence>
<dbReference type="HOGENOM" id="CLU_1240470_0_0_1"/>
<evidence type="ECO:0000313" key="1">
    <source>
        <dbReference type="EMBL" id="KIK94998.1"/>
    </source>
</evidence>
<dbReference type="Proteomes" id="UP000054538">
    <property type="component" value="Unassembled WGS sequence"/>
</dbReference>
<proteinExistence type="predicted"/>
<name>A0A0D0DQU2_9AGAM</name>
<protein>
    <submittedName>
        <fullName evidence="1">Uncharacterized protein</fullName>
    </submittedName>
</protein>
<gene>
    <name evidence="1" type="ORF">PAXRUDRAFT_827441</name>
</gene>
<evidence type="ECO:0000313" key="2">
    <source>
        <dbReference type="Proteomes" id="UP000054538"/>
    </source>
</evidence>
<reference evidence="2" key="2">
    <citation type="submission" date="2015-01" db="EMBL/GenBank/DDBJ databases">
        <title>Evolutionary Origins and Diversification of the Mycorrhizal Mutualists.</title>
        <authorList>
            <consortium name="DOE Joint Genome Institute"/>
            <consortium name="Mycorrhizal Genomics Consortium"/>
            <person name="Kohler A."/>
            <person name="Kuo A."/>
            <person name="Nagy L.G."/>
            <person name="Floudas D."/>
            <person name="Copeland A."/>
            <person name="Barry K.W."/>
            <person name="Cichocki N."/>
            <person name="Veneault-Fourrey C."/>
            <person name="LaButti K."/>
            <person name="Lindquist E.A."/>
            <person name="Lipzen A."/>
            <person name="Lundell T."/>
            <person name="Morin E."/>
            <person name="Murat C."/>
            <person name="Riley R."/>
            <person name="Ohm R."/>
            <person name="Sun H."/>
            <person name="Tunlid A."/>
            <person name="Henrissat B."/>
            <person name="Grigoriev I.V."/>
            <person name="Hibbett D.S."/>
            <person name="Martin F."/>
        </authorList>
    </citation>
    <scope>NUCLEOTIDE SEQUENCE [LARGE SCALE GENOMIC DNA]</scope>
    <source>
        <strain evidence="2">Ve08.2h10</strain>
    </source>
</reference>
<organism evidence="1 2">
    <name type="scientific">Paxillus rubicundulus Ve08.2h10</name>
    <dbReference type="NCBI Taxonomy" id="930991"/>
    <lineage>
        <taxon>Eukaryota</taxon>
        <taxon>Fungi</taxon>
        <taxon>Dikarya</taxon>
        <taxon>Basidiomycota</taxon>
        <taxon>Agaricomycotina</taxon>
        <taxon>Agaricomycetes</taxon>
        <taxon>Agaricomycetidae</taxon>
        <taxon>Boletales</taxon>
        <taxon>Paxilineae</taxon>
        <taxon>Paxillaceae</taxon>
        <taxon>Paxillus</taxon>
    </lineage>
</organism>
<keyword evidence="2" id="KW-1185">Reference proteome</keyword>
<accession>A0A0D0DQU2</accession>
<dbReference type="EMBL" id="KN825071">
    <property type="protein sequence ID" value="KIK94998.1"/>
    <property type="molecule type" value="Genomic_DNA"/>
</dbReference>
<dbReference type="AlphaFoldDB" id="A0A0D0DQU2"/>
<dbReference type="InParanoid" id="A0A0D0DQU2"/>